<dbReference type="Pfam" id="PF01734">
    <property type="entry name" value="Patatin"/>
    <property type="match status" value="1"/>
</dbReference>
<feature type="short sequence motif" description="DGA/G" evidence="2">
    <location>
        <begin position="258"/>
        <end position="260"/>
    </location>
</feature>
<evidence type="ECO:0000256" key="4">
    <source>
        <dbReference type="SAM" id="SignalP"/>
    </source>
</evidence>
<name>A0AAU7QIB7_9GAMM</name>
<evidence type="ECO:0000256" key="2">
    <source>
        <dbReference type="PROSITE-ProRule" id="PRU01161"/>
    </source>
</evidence>
<feature type="domain" description="PNPLA" evidence="5">
    <location>
        <begin position="76"/>
        <end position="271"/>
    </location>
</feature>
<evidence type="ECO:0000256" key="1">
    <source>
        <dbReference type="ARBA" id="ARBA00023098"/>
    </source>
</evidence>
<keyword evidence="4" id="KW-0732">Signal</keyword>
<evidence type="ECO:0000259" key="5">
    <source>
        <dbReference type="PROSITE" id="PS51635"/>
    </source>
</evidence>
<keyword evidence="2" id="KW-0442">Lipid degradation</keyword>
<accession>A0AAU7QIB7</accession>
<dbReference type="PROSITE" id="PS51257">
    <property type="entry name" value="PROKAR_LIPOPROTEIN"/>
    <property type="match status" value="1"/>
</dbReference>
<sequence>MRCKPGLLMFALVLLAGCGTVPRLPAPPELIGPAAPEGFSPDVRLVTTDLKNFTALAPDFFGGMRCAARDGTVDILALSGGGSGGAYGAGVLAGMTRAHARPQFEMVTGVSAGALLAPFAFLGPQWDARMQEAFTGERSAKLLHSPTRTVLARLLSPRGLPHRNALFQLVDHFVTPQMIEAVEREAATGRRLVVATTDLDKHETVLWDLGKIARHGGDAARTLFRDVLIASASVPGVFPPVLIRVRDGDHVYDEMHVDGGVTTSVFSTPLIAGIQSTELPLLRGAHLYMLVNGQLARAPQTTRYNTIDIVSNALAAELTYKTREAIVDNIAASHRLGMQFLLTEIPVDYPQTSFIDFDQANMLALFDYAARCAAQGLVWMTPEQSIERNMGANHAITASDAPACPAGSRRDKPDRFTPAFQ</sequence>
<feature type="active site" description="Proton acceptor" evidence="2">
    <location>
        <position position="258"/>
    </location>
</feature>
<feature type="active site" description="Nucleophile" evidence="2">
    <location>
        <position position="111"/>
    </location>
</feature>
<dbReference type="GO" id="GO:0016042">
    <property type="term" value="P:lipid catabolic process"/>
    <property type="evidence" value="ECO:0007669"/>
    <property type="project" value="UniProtKB-UniRule"/>
</dbReference>
<proteinExistence type="predicted"/>
<dbReference type="AlphaFoldDB" id="A0AAU7QIB7"/>
<feature type="short sequence motif" description="GXGXXG" evidence="2">
    <location>
        <begin position="80"/>
        <end position="85"/>
    </location>
</feature>
<feature type="chain" id="PRO_5043481874" evidence="4">
    <location>
        <begin position="26"/>
        <end position="421"/>
    </location>
</feature>
<dbReference type="SUPFAM" id="SSF52151">
    <property type="entry name" value="FabD/lysophospholipase-like"/>
    <property type="match status" value="1"/>
</dbReference>
<feature type="short sequence motif" description="GXSXG" evidence="2">
    <location>
        <begin position="109"/>
        <end position="113"/>
    </location>
</feature>
<protein>
    <submittedName>
        <fullName evidence="6">Patatin-like phospholipase family protein</fullName>
    </submittedName>
</protein>
<dbReference type="GO" id="GO:0016787">
    <property type="term" value="F:hydrolase activity"/>
    <property type="evidence" value="ECO:0007669"/>
    <property type="project" value="UniProtKB-UniRule"/>
</dbReference>
<keyword evidence="1 2" id="KW-0443">Lipid metabolism</keyword>
<dbReference type="InterPro" id="IPR002641">
    <property type="entry name" value="PNPLA_dom"/>
</dbReference>
<reference evidence="6" key="1">
    <citation type="submission" date="2024-06" db="EMBL/GenBank/DDBJ databases">
        <authorList>
            <person name="Sun Y."/>
        </authorList>
    </citation>
    <scope>NUCLEOTIDE SEQUENCE</scope>
    <source>
        <strain evidence="6">IGA1.0</strain>
    </source>
</reference>
<evidence type="ECO:0000313" key="6">
    <source>
        <dbReference type="EMBL" id="XBS89206.1"/>
    </source>
</evidence>
<dbReference type="InterPro" id="IPR016035">
    <property type="entry name" value="Acyl_Trfase/lysoPLipase"/>
</dbReference>
<organism evidence="6">
    <name type="scientific">Rhodanobacter sp. IGA1.0</name>
    <dbReference type="NCBI Taxonomy" id="3158582"/>
    <lineage>
        <taxon>Bacteria</taxon>
        <taxon>Pseudomonadati</taxon>
        <taxon>Pseudomonadota</taxon>
        <taxon>Gammaproteobacteria</taxon>
        <taxon>Lysobacterales</taxon>
        <taxon>Rhodanobacteraceae</taxon>
        <taxon>Rhodanobacter</taxon>
    </lineage>
</organism>
<dbReference type="PROSITE" id="PS51635">
    <property type="entry name" value="PNPLA"/>
    <property type="match status" value="1"/>
</dbReference>
<dbReference type="Gene3D" id="3.40.1090.10">
    <property type="entry name" value="Cytosolic phospholipase A2 catalytic domain"/>
    <property type="match status" value="2"/>
</dbReference>
<evidence type="ECO:0000256" key="3">
    <source>
        <dbReference type="SAM" id="MobiDB-lite"/>
    </source>
</evidence>
<keyword evidence="2" id="KW-0378">Hydrolase</keyword>
<dbReference type="EMBL" id="CP157948">
    <property type="protein sequence ID" value="XBS89206.1"/>
    <property type="molecule type" value="Genomic_DNA"/>
</dbReference>
<gene>
    <name evidence="6" type="ORF">ABNK63_12490</name>
</gene>
<feature type="signal peptide" evidence="4">
    <location>
        <begin position="1"/>
        <end position="25"/>
    </location>
</feature>
<feature type="region of interest" description="Disordered" evidence="3">
    <location>
        <begin position="398"/>
        <end position="421"/>
    </location>
</feature>
<dbReference type="RefSeq" id="WP_350015809.1">
    <property type="nucleotide sequence ID" value="NZ_CP157948.1"/>
</dbReference>